<dbReference type="HOGENOM" id="CLU_063353_0_0_9"/>
<dbReference type="PANTHER" id="PTHR43861">
    <property type="entry name" value="TRANS-ACONITATE 2-METHYLTRANSFERASE-RELATED"/>
    <property type="match status" value="1"/>
</dbReference>
<evidence type="ECO:0000313" key="1">
    <source>
        <dbReference type="EMBL" id="ADQ13829.1"/>
    </source>
</evidence>
<dbReference type="GO" id="GO:0032259">
    <property type="term" value="P:methylation"/>
    <property type="evidence" value="ECO:0007669"/>
    <property type="project" value="UniProtKB-KW"/>
</dbReference>
<dbReference type="EMBL" id="CP002304">
    <property type="protein sequence ID" value="ADQ13829.1"/>
    <property type="molecule type" value="Genomic_DNA"/>
</dbReference>
<dbReference type="OrthoDB" id="9816564at2"/>
<gene>
    <name evidence="1" type="ordered locus">Halsa_0354</name>
</gene>
<dbReference type="Proteomes" id="UP000007434">
    <property type="component" value="Chromosome"/>
</dbReference>
<dbReference type="GO" id="GO:0008168">
    <property type="term" value="F:methyltransferase activity"/>
    <property type="evidence" value="ECO:0007669"/>
    <property type="project" value="UniProtKB-KW"/>
</dbReference>
<keyword evidence="2" id="KW-1185">Reference proteome</keyword>
<dbReference type="SUPFAM" id="SSF53335">
    <property type="entry name" value="S-adenosyl-L-methionine-dependent methyltransferases"/>
    <property type="match status" value="1"/>
</dbReference>
<reference evidence="1 2" key="1">
    <citation type="submission" date="2010-11" db="EMBL/GenBank/DDBJ databases">
        <title>Complete sequence of Halanaerobium sp. sapolanicus.</title>
        <authorList>
            <consortium name="US DOE Joint Genome Institute"/>
            <person name="Lucas S."/>
            <person name="Copeland A."/>
            <person name="Lapidus A."/>
            <person name="Cheng J.-F."/>
            <person name="Bruce D."/>
            <person name="Goodwin L."/>
            <person name="Pitluck S."/>
            <person name="Davenport K."/>
            <person name="Detter J.C."/>
            <person name="Han C."/>
            <person name="Tapia R."/>
            <person name="Land M."/>
            <person name="Hauser L."/>
            <person name="Jeffries C."/>
            <person name="Kyrpides N."/>
            <person name="Ivanova N."/>
            <person name="Mikhailova N."/>
            <person name="Begemann M.B."/>
            <person name="Mormile M.R."/>
            <person name="Wall J.D."/>
            <person name="Elias D.A."/>
            <person name="Woyke T."/>
        </authorList>
    </citation>
    <scope>NUCLEOTIDE SEQUENCE [LARGE SCALE GENOMIC DNA]</scope>
    <source>
        <strain evidence="2">sapolanicus</strain>
    </source>
</reference>
<dbReference type="Pfam" id="PF13489">
    <property type="entry name" value="Methyltransf_23"/>
    <property type="match status" value="1"/>
</dbReference>
<dbReference type="Gene3D" id="3.40.50.150">
    <property type="entry name" value="Vaccinia Virus protein VP39"/>
    <property type="match status" value="2"/>
</dbReference>
<dbReference type="InterPro" id="IPR029063">
    <property type="entry name" value="SAM-dependent_MTases_sf"/>
</dbReference>
<dbReference type="eggNOG" id="COG2227">
    <property type="taxonomic scope" value="Bacteria"/>
</dbReference>
<protein>
    <submittedName>
        <fullName evidence="1">Methyltransferase type 12</fullName>
    </submittedName>
</protein>
<organism evidence="1 2">
    <name type="scientific">Halanaerobium hydrogeniformans</name>
    <name type="common">Halanaerobium sp. (strain sapolanicus)</name>
    <dbReference type="NCBI Taxonomy" id="656519"/>
    <lineage>
        <taxon>Bacteria</taxon>
        <taxon>Bacillati</taxon>
        <taxon>Bacillota</taxon>
        <taxon>Clostridia</taxon>
        <taxon>Halanaerobiales</taxon>
        <taxon>Halanaerobiaceae</taxon>
        <taxon>Halanaerobium</taxon>
    </lineage>
</organism>
<dbReference type="KEGG" id="has:Halsa_0354"/>
<dbReference type="STRING" id="656519.Halsa_0354"/>
<dbReference type="AlphaFoldDB" id="E4RPE4"/>
<name>E4RPE4_HALHG</name>
<keyword evidence="1" id="KW-0489">Methyltransferase</keyword>
<keyword evidence="1" id="KW-0808">Transferase</keyword>
<sequence length="211" mass="25102">MECIVCESKKLKVLNLKNKYYFCKNCELIFIDRENIIAADEEKERYLGHDNTHQNEGYVRMFEEFIEVVIDPHLENKGRVLEFGCGPGPVLADLLAEKGFRVDKYDPYFYPELEFEEEKYDLITSTEVFEHFSDPCKEIDLLNNLLKVGGYLAVMTSFHPGPEEFSDWWYSWDPTHIVFYNLKTFQKLIEDYNFEIIFCDQEKYILFKKTA</sequence>
<reference evidence="1 2" key="2">
    <citation type="journal article" date="2011" name="J. Bacteriol.">
        <title>Complete Genome Sequence of the Haloalkaliphilic, Hydrogen Producing Halanaerobium hydrogenoformans.</title>
        <authorList>
            <person name="Brown S.D."/>
            <person name="Begemann M.B."/>
            <person name="Mormile M.R."/>
            <person name="Wall J.D."/>
            <person name="Han C.S."/>
            <person name="Goodwin L.A."/>
            <person name="Pitluck S."/>
            <person name="Land M.L."/>
            <person name="Hauser L.J."/>
            <person name="Elias D.A."/>
        </authorList>
    </citation>
    <scope>NUCLEOTIDE SEQUENCE [LARGE SCALE GENOMIC DNA]</scope>
    <source>
        <strain evidence="2">sapolanicus</strain>
    </source>
</reference>
<proteinExistence type="predicted"/>
<dbReference type="RefSeq" id="WP_013404935.1">
    <property type="nucleotide sequence ID" value="NC_014654.1"/>
</dbReference>
<evidence type="ECO:0000313" key="2">
    <source>
        <dbReference type="Proteomes" id="UP000007434"/>
    </source>
</evidence>
<accession>E4RPE4</accession>